<keyword evidence="4" id="KW-0653">Protein transport</keyword>
<keyword evidence="3 10" id="KW-0812">Transmembrane</keyword>
<evidence type="ECO:0000256" key="10">
    <source>
        <dbReference type="SAM" id="Phobius"/>
    </source>
</evidence>
<organism evidence="12 13">
    <name type="scientific">Actinomortierella ambigua</name>
    <dbReference type="NCBI Taxonomy" id="1343610"/>
    <lineage>
        <taxon>Eukaryota</taxon>
        <taxon>Fungi</taxon>
        <taxon>Fungi incertae sedis</taxon>
        <taxon>Mucoromycota</taxon>
        <taxon>Mortierellomycotina</taxon>
        <taxon>Mortierellomycetes</taxon>
        <taxon>Mortierellales</taxon>
        <taxon>Mortierellaceae</taxon>
        <taxon>Actinomortierella</taxon>
    </lineage>
</organism>
<dbReference type="SMART" id="SM00397">
    <property type="entry name" value="t_SNARE"/>
    <property type="match status" value="1"/>
</dbReference>
<evidence type="ECO:0000259" key="11">
    <source>
        <dbReference type="PROSITE" id="PS50192"/>
    </source>
</evidence>
<evidence type="ECO:0000256" key="2">
    <source>
        <dbReference type="ARBA" id="ARBA00022448"/>
    </source>
</evidence>
<name>A0A9P6QLU6_9FUNG</name>
<dbReference type="Gene3D" id="1.20.5.110">
    <property type="match status" value="1"/>
</dbReference>
<dbReference type="EMBL" id="JAAAJB010000042">
    <property type="protein sequence ID" value="KAG0268744.1"/>
    <property type="molecule type" value="Genomic_DNA"/>
</dbReference>
<dbReference type="AlphaFoldDB" id="A0A9P6QLU6"/>
<accession>A0A9P6QLU6</accession>
<feature type="transmembrane region" description="Helical" evidence="10">
    <location>
        <begin position="125"/>
        <end position="144"/>
    </location>
</feature>
<feature type="domain" description="T-SNARE coiled-coil homology" evidence="11">
    <location>
        <begin position="55"/>
        <end position="117"/>
    </location>
</feature>
<dbReference type="GO" id="GO:0015031">
    <property type="term" value="P:protein transport"/>
    <property type="evidence" value="ECO:0007669"/>
    <property type="project" value="UniProtKB-KW"/>
</dbReference>
<dbReference type="InterPro" id="IPR039899">
    <property type="entry name" value="BET1_SNARE"/>
</dbReference>
<proteinExistence type="predicted"/>
<dbReference type="SUPFAM" id="SSF58038">
    <property type="entry name" value="SNARE fusion complex"/>
    <property type="match status" value="1"/>
</dbReference>
<feature type="region of interest" description="Disordered" evidence="9">
    <location>
        <begin position="1"/>
        <end position="45"/>
    </location>
</feature>
<gene>
    <name evidence="12" type="primary">BET1</name>
    <name evidence="12" type="ORF">DFQ27_005824</name>
</gene>
<evidence type="ECO:0000256" key="5">
    <source>
        <dbReference type="ARBA" id="ARBA00022989"/>
    </source>
</evidence>
<dbReference type="Proteomes" id="UP000807716">
    <property type="component" value="Unassembled WGS sequence"/>
</dbReference>
<evidence type="ECO:0000256" key="8">
    <source>
        <dbReference type="ARBA" id="ARBA00046280"/>
    </source>
</evidence>
<dbReference type="PROSITE" id="PS50192">
    <property type="entry name" value="T_SNARE"/>
    <property type="match status" value="1"/>
</dbReference>
<reference evidence="12" key="1">
    <citation type="journal article" date="2020" name="Fungal Divers.">
        <title>Resolving the Mortierellaceae phylogeny through synthesis of multi-gene phylogenetics and phylogenomics.</title>
        <authorList>
            <person name="Vandepol N."/>
            <person name="Liber J."/>
            <person name="Desiro A."/>
            <person name="Na H."/>
            <person name="Kennedy M."/>
            <person name="Barry K."/>
            <person name="Grigoriev I.V."/>
            <person name="Miller A.N."/>
            <person name="O'Donnell K."/>
            <person name="Stajich J.E."/>
            <person name="Bonito G."/>
        </authorList>
    </citation>
    <scope>NUCLEOTIDE SEQUENCE</scope>
    <source>
        <strain evidence="12">BC1065</strain>
    </source>
</reference>
<comment type="subcellular location">
    <subcellularLocation>
        <location evidence="8">Endomembrane system</location>
        <topology evidence="8">Single-pass type IV membrane protein</topology>
    </subcellularLocation>
    <subcellularLocation>
        <location evidence="1">Golgi apparatus membrane</location>
    </subcellularLocation>
</comment>
<evidence type="ECO:0000313" key="12">
    <source>
        <dbReference type="EMBL" id="KAG0268744.1"/>
    </source>
</evidence>
<keyword evidence="13" id="KW-1185">Reference proteome</keyword>
<evidence type="ECO:0000256" key="4">
    <source>
        <dbReference type="ARBA" id="ARBA00022927"/>
    </source>
</evidence>
<keyword evidence="2" id="KW-0813">Transport</keyword>
<dbReference type="GO" id="GO:0000139">
    <property type="term" value="C:Golgi membrane"/>
    <property type="evidence" value="ECO:0007669"/>
    <property type="project" value="UniProtKB-SubCell"/>
</dbReference>
<sequence length="147" mass="16841">MDYSNSRLRQQYASNRSQLFGESDSNYNGKQSGRNSGRNSPFVADPARLSDRDLMSLESQNDEELSGLHSKVAMLKRITMDIGAEVRDSTKYLGELDQDFGRTGGLLNTTYTRLKVMASTQNGRYMCYMVSFCVFVFIFIYLFMMRK</sequence>
<evidence type="ECO:0000256" key="9">
    <source>
        <dbReference type="SAM" id="MobiDB-lite"/>
    </source>
</evidence>
<evidence type="ECO:0000313" key="13">
    <source>
        <dbReference type="Proteomes" id="UP000807716"/>
    </source>
</evidence>
<evidence type="ECO:0000256" key="3">
    <source>
        <dbReference type="ARBA" id="ARBA00022692"/>
    </source>
</evidence>
<keyword evidence="5 10" id="KW-1133">Transmembrane helix</keyword>
<keyword evidence="7 10" id="KW-0472">Membrane</keyword>
<dbReference type="OrthoDB" id="261831at2759"/>
<dbReference type="InterPro" id="IPR000727">
    <property type="entry name" value="T_SNARE_dom"/>
</dbReference>
<dbReference type="PANTHER" id="PTHR12791">
    <property type="entry name" value="GOLGI SNARE BET1-RELATED"/>
    <property type="match status" value="1"/>
</dbReference>
<protein>
    <submittedName>
        <fullName evidence="12">Protein transport protein bet1</fullName>
    </submittedName>
</protein>
<feature type="compositionally biased region" description="Polar residues" evidence="9">
    <location>
        <begin position="1"/>
        <end position="39"/>
    </location>
</feature>
<evidence type="ECO:0000256" key="7">
    <source>
        <dbReference type="ARBA" id="ARBA00023136"/>
    </source>
</evidence>
<evidence type="ECO:0000256" key="1">
    <source>
        <dbReference type="ARBA" id="ARBA00004394"/>
    </source>
</evidence>
<evidence type="ECO:0000256" key="6">
    <source>
        <dbReference type="ARBA" id="ARBA00023034"/>
    </source>
</evidence>
<dbReference type="CDD" id="cd15853">
    <property type="entry name" value="SNARE_Bet1"/>
    <property type="match status" value="1"/>
</dbReference>
<keyword evidence="6" id="KW-0333">Golgi apparatus</keyword>
<comment type="caution">
    <text evidence="12">The sequence shown here is derived from an EMBL/GenBank/DDBJ whole genome shotgun (WGS) entry which is preliminary data.</text>
</comment>